<dbReference type="PROSITE" id="PS50977">
    <property type="entry name" value="HTH_TETR_2"/>
    <property type="match status" value="1"/>
</dbReference>
<sequence length="245" mass="25825">MGTTQGEIVAATLAVLDEHGLDGVTMRAVAARLGVQHNTVRWHASSKGRLLELASDELLVHCLDEPLPEAFPDRLKELSRRCRAALLSHRDAARMVAGVFAAEPRTLRYADTVIATLLAAGHSPRTAAWTHWSIFYLTLGLTQEQQAAQETAPALLPDQVPASTYPALAAVLPYVGPDSFDQRFEFALDLIIAGLPRAEGPVGHGPSFASTGGPDGDGCDVESGPGGTGFVAAVIASGRSARQRG</sequence>
<evidence type="ECO:0000259" key="7">
    <source>
        <dbReference type="PROSITE" id="PS50977"/>
    </source>
</evidence>
<feature type="DNA-binding region" description="H-T-H motif" evidence="5">
    <location>
        <begin position="25"/>
        <end position="44"/>
    </location>
</feature>
<dbReference type="InterPro" id="IPR004111">
    <property type="entry name" value="Repressor_TetR_C"/>
</dbReference>
<evidence type="ECO:0000256" key="1">
    <source>
        <dbReference type="ARBA" id="ARBA00022491"/>
    </source>
</evidence>
<dbReference type="Gene3D" id="1.10.10.60">
    <property type="entry name" value="Homeodomain-like"/>
    <property type="match status" value="1"/>
</dbReference>
<dbReference type="SUPFAM" id="SSF46689">
    <property type="entry name" value="Homeodomain-like"/>
    <property type="match status" value="1"/>
</dbReference>
<feature type="region of interest" description="Disordered" evidence="6">
    <location>
        <begin position="203"/>
        <end position="224"/>
    </location>
</feature>
<dbReference type="Pfam" id="PF02909">
    <property type="entry name" value="TetR_C_1"/>
    <property type="match status" value="1"/>
</dbReference>
<dbReference type="Gene3D" id="1.10.357.10">
    <property type="entry name" value="Tetracycline Repressor, domain 2"/>
    <property type="match status" value="1"/>
</dbReference>
<proteinExistence type="predicted"/>
<dbReference type="InterPro" id="IPR050109">
    <property type="entry name" value="HTH-type_TetR-like_transc_reg"/>
</dbReference>
<organism evidence="8 9">
    <name type="scientific">Streptomyces albospinus</name>
    <dbReference type="NCBI Taxonomy" id="285515"/>
    <lineage>
        <taxon>Bacteria</taxon>
        <taxon>Bacillati</taxon>
        <taxon>Actinomycetota</taxon>
        <taxon>Actinomycetes</taxon>
        <taxon>Kitasatosporales</taxon>
        <taxon>Streptomycetaceae</taxon>
        <taxon>Streptomyces</taxon>
    </lineage>
</organism>
<keyword evidence="3 5" id="KW-0238">DNA-binding</keyword>
<evidence type="ECO:0000313" key="8">
    <source>
        <dbReference type="EMBL" id="GGV03607.1"/>
    </source>
</evidence>
<name>A0ABQ2VQS6_9ACTN</name>
<comment type="caution">
    <text evidence="8">The sequence shown here is derived from an EMBL/GenBank/DDBJ whole genome shotgun (WGS) entry which is preliminary data.</text>
</comment>
<dbReference type="InterPro" id="IPR001647">
    <property type="entry name" value="HTH_TetR"/>
</dbReference>
<keyword evidence="9" id="KW-1185">Reference proteome</keyword>
<feature type="domain" description="HTH tetR-type" evidence="7">
    <location>
        <begin position="2"/>
        <end position="62"/>
    </location>
</feature>
<dbReference type="SUPFAM" id="SSF48498">
    <property type="entry name" value="Tetracyclin repressor-like, C-terminal domain"/>
    <property type="match status" value="1"/>
</dbReference>
<dbReference type="PANTHER" id="PTHR30055:SF151">
    <property type="entry name" value="TRANSCRIPTIONAL REGULATORY PROTEIN"/>
    <property type="match status" value="1"/>
</dbReference>
<evidence type="ECO:0000256" key="4">
    <source>
        <dbReference type="ARBA" id="ARBA00023163"/>
    </source>
</evidence>
<evidence type="ECO:0000256" key="5">
    <source>
        <dbReference type="PROSITE-ProRule" id="PRU00335"/>
    </source>
</evidence>
<dbReference type="PANTHER" id="PTHR30055">
    <property type="entry name" value="HTH-TYPE TRANSCRIPTIONAL REGULATOR RUTR"/>
    <property type="match status" value="1"/>
</dbReference>
<dbReference type="Pfam" id="PF00440">
    <property type="entry name" value="TetR_N"/>
    <property type="match status" value="1"/>
</dbReference>
<dbReference type="RefSeq" id="WP_229853096.1">
    <property type="nucleotide sequence ID" value="NZ_BMRP01000087.1"/>
</dbReference>
<protein>
    <submittedName>
        <fullName evidence="8">Transcriptional regulator, TetR family protein</fullName>
    </submittedName>
</protein>
<dbReference type="InterPro" id="IPR009057">
    <property type="entry name" value="Homeodomain-like_sf"/>
</dbReference>
<dbReference type="InterPro" id="IPR003012">
    <property type="entry name" value="Tet_transcr_reg_TetR"/>
</dbReference>
<keyword evidence="2" id="KW-0805">Transcription regulation</keyword>
<evidence type="ECO:0000256" key="2">
    <source>
        <dbReference type="ARBA" id="ARBA00023015"/>
    </source>
</evidence>
<evidence type="ECO:0000256" key="6">
    <source>
        <dbReference type="SAM" id="MobiDB-lite"/>
    </source>
</evidence>
<keyword evidence="4" id="KW-0804">Transcription</keyword>
<reference evidence="9" key="1">
    <citation type="journal article" date="2019" name="Int. J. Syst. Evol. Microbiol.">
        <title>The Global Catalogue of Microorganisms (GCM) 10K type strain sequencing project: providing services to taxonomists for standard genome sequencing and annotation.</title>
        <authorList>
            <consortium name="The Broad Institute Genomics Platform"/>
            <consortium name="The Broad Institute Genome Sequencing Center for Infectious Disease"/>
            <person name="Wu L."/>
            <person name="Ma J."/>
        </authorList>
    </citation>
    <scope>NUCLEOTIDE SEQUENCE [LARGE SCALE GENOMIC DNA]</scope>
    <source>
        <strain evidence="9">JCM 3399</strain>
    </source>
</reference>
<evidence type="ECO:0000313" key="9">
    <source>
        <dbReference type="Proteomes" id="UP000654471"/>
    </source>
</evidence>
<dbReference type="InterPro" id="IPR036271">
    <property type="entry name" value="Tet_transcr_reg_TetR-rel_C_sf"/>
</dbReference>
<evidence type="ECO:0000256" key="3">
    <source>
        <dbReference type="ARBA" id="ARBA00023125"/>
    </source>
</evidence>
<keyword evidence="1" id="KW-0678">Repressor</keyword>
<dbReference type="Proteomes" id="UP000654471">
    <property type="component" value="Unassembled WGS sequence"/>
</dbReference>
<accession>A0ABQ2VQS6</accession>
<dbReference type="EMBL" id="BMRP01000087">
    <property type="protein sequence ID" value="GGV03607.1"/>
    <property type="molecule type" value="Genomic_DNA"/>
</dbReference>
<gene>
    <name evidence="8" type="ORF">GCM10010211_83580</name>
</gene>
<dbReference type="PRINTS" id="PR00400">
    <property type="entry name" value="TETREPRESSOR"/>
</dbReference>